<keyword evidence="10" id="KW-1015">Disulfide bond</keyword>
<dbReference type="SMART" id="SM00631">
    <property type="entry name" value="Zn_pept"/>
    <property type="match status" value="1"/>
</dbReference>
<evidence type="ECO:0000259" key="13">
    <source>
        <dbReference type="PROSITE" id="PS52035"/>
    </source>
</evidence>
<evidence type="ECO:0000256" key="7">
    <source>
        <dbReference type="ARBA" id="ARBA00022801"/>
    </source>
</evidence>
<keyword evidence="9" id="KW-0482">Metalloprotease</keyword>
<accession>A0A9P0FB99</accession>
<dbReference type="InterPro" id="IPR003146">
    <property type="entry name" value="M14A_act_pep"/>
</dbReference>
<evidence type="ECO:0000256" key="10">
    <source>
        <dbReference type="ARBA" id="ARBA00023157"/>
    </source>
</evidence>
<dbReference type="Pfam" id="PF02244">
    <property type="entry name" value="Propep_M14"/>
    <property type="match status" value="1"/>
</dbReference>
<dbReference type="PANTHER" id="PTHR11705">
    <property type="entry name" value="PROTEASE FAMILY M14 CARBOXYPEPTIDASE A,B"/>
    <property type="match status" value="1"/>
</dbReference>
<evidence type="ECO:0000313" key="15">
    <source>
        <dbReference type="Proteomes" id="UP001154078"/>
    </source>
</evidence>
<protein>
    <recommendedName>
        <fullName evidence="13">Peptidase M14 domain-containing protein</fullName>
    </recommendedName>
</protein>
<dbReference type="Gene3D" id="3.40.630.10">
    <property type="entry name" value="Zn peptidases"/>
    <property type="match status" value="1"/>
</dbReference>
<evidence type="ECO:0000256" key="1">
    <source>
        <dbReference type="ARBA" id="ARBA00001947"/>
    </source>
</evidence>
<keyword evidence="6 12" id="KW-0732">Signal</keyword>
<evidence type="ECO:0000256" key="5">
    <source>
        <dbReference type="ARBA" id="ARBA00022723"/>
    </source>
</evidence>
<comment type="caution">
    <text evidence="11">Lacks conserved residue(s) required for the propagation of feature annotation.</text>
</comment>
<keyword evidence="8" id="KW-0862">Zinc</keyword>
<dbReference type="GO" id="GO:0005615">
    <property type="term" value="C:extracellular space"/>
    <property type="evidence" value="ECO:0007669"/>
    <property type="project" value="TreeGrafter"/>
</dbReference>
<evidence type="ECO:0000256" key="3">
    <source>
        <dbReference type="ARBA" id="ARBA00022645"/>
    </source>
</evidence>
<dbReference type="GO" id="GO:0008270">
    <property type="term" value="F:zinc ion binding"/>
    <property type="evidence" value="ECO:0007669"/>
    <property type="project" value="InterPro"/>
</dbReference>
<evidence type="ECO:0000256" key="12">
    <source>
        <dbReference type="SAM" id="SignalP"/>
    </source>
</evidence>
<dbReference type="Proteomes" id="UP001154078">
    <property type="component" value="Chromosome 1"/>
</dbReference>
<evidence type="ECO:0000256" key="2">
    <source>
        <dbReference type="ARBA" id="ARBA00005988"/>
    </source>
</evidence>
<dbReference type="OrthoDB" id="3626597at2759"/>
<dbReference type="GO" id="GO:0006508">
    <property type="term" value="P:proteolysis"/>
    <property type="evidence" value="ECO:0007669"/>
    <property type="project" value="UniProtKB-KW"/>
</dbReference>
<comment type="similarity">
    <text evidence="2 11">Belongs to the peptidase M14 family.</text>
</comment>
<dbReference type="InterPro" id="IPR000834">
    <property type="entry name" value="Peptidase_M14"/>
</dbReference>
<feature type="domain" description="Peptidase M14" evidence="13">
    <location>
        <begin position="119"/>
        <end position="392"/>
    </location>
</feature>
<organism evidence="14 15">
    <name type="scientific">Brassicogethes aeneus</name>
    <name type="common">Rape pollen beetle</name>
    <name type="synonym">Meligethes aeneus</name>
    <dbReference type="NCBI Taxonomy" id="1431903"/>
    <lineage>
        <taxon>Eukaryota</taxon>
        <taxon>Metazoa</taxon>
        <taxon>Ecdysozoa</taxon>
        <taxon>Arthropoda</taxon>
        <taxon>Hexapoda</taxon>
        <taxon>Insecta</taxon>
        <taxon>Pterygota</taxon>
        <taxon>Neoptera</taxon>
        <taxon>Endopterygota</taxon>
        <taxon>Coleoptera</taxon>
        <taxon>Polyphaga</taxon>
        <taxon>Cucujiformia</taxon>
        <taxon>Nitidulidae</taxon>
        <taxon>Meligethinae</taxon>
        <taxon>Brassicogethes</taxon>
    </lineage>
</organism>
<dbReference type="PANTHER" id="PTHR11705:SF153">
    <property type="entry name" value="ZINC CARBOXYPEPTIDASE A 1-LIKE PROTEIN"/>
    <property type="match status" value="1"/>
</dbReference>
<evidence type="ECO:0000256" key="9">
    <source>
        <dbReference type="ARBA" id="ARBA00023049"/>
    </source>
</evidence>
<keyword evidence="7" id="KW-0378">Hydrolase</keyword>
<keyword evidence="3" id="KW-0121">Carboxypeptidase</keyword>
<dbReference type="PROSITE" id="PS52035">
    <property type="entry name" value="PEPTIDASE_M14"/>
    <property type="match status" value="1"/>
</dbReference>
<evidence type="ECO:0000313" key="14">
    <source>
        <dbReference type="EMBL" id="CAH0546620.1"/>
    </source>
</evidence>
<dbReference type="InterPro" id="IPR036990">
    <property type="entry name" value="M14A-like_propep"/>
</dbReference>
<proteinExistence type="inferred from homology"/>
<keyword evidence="5" id="KW-0479">Metal-binding</keyword>
<feature type="signal peptide" evidence="12">
    <location>
        <begin position="1"/>
        <end position="21"/>
    </location>
</feature>
<evidence type="ECO:0000256" key="8">
    <source>
        <dbReference type="ARBA" id="ARBA00022833"/>
    </source>
</evidence>
<evidence type="ECO:0000256" key="11">
    <source>
        <dbReference type="PROSITE-ProRule" id="PRU01379"/>
    </source>
</evidence>
<name>A0A9P0FB99_BRAAE</name>
<gene>
    <name evidence="14" type="ORF">MELIAE_LOCUS743</name>
</gene>
<sequence length="392" mass="45151">MSLQKMQRSLIFLLLFQIVYCSRLMHYDKYRLYRLTPRTLSAVRELRQFENKGAEIQFWTNVREINVPVDVLIPHYDAQKIEKFIRSYEVDAVLLNHDIQENINEENVGSDPLGFGWTKYYNLEEIYKWMKNLPNENPETVKLFNIGETYEKRNIFGVHISKNHSAGNKAIVIEANSNAREWITSAVTTYICNALLKSPEKHLRSFAESYDWYILPIANPDGFAYTKTIARLWRKTRTPHSLMCYGTDFNKNWNPEFSASNPCSESYQGPSSLSDNSVKNLAQFISTLRGRLAGYIAINSNAQMTTEKYKKTKKASQFSATVSFGNKYKEGNILIGIDNESQGSSSWVRNNFGNVISTIIQIRDIGRYGFLIPSSQIIPVGEKVLDIIRHLF</sequence>
<keyword evidence="4" id="KW-0645">Protease</keyword>
<dbReference type="SUPFAM" id="SSF53187">
    <property type="entry name" value="Zn-dependent exopeptidases"/>
    <property type="match status" value="1"/>
</dbReference>
<keyword evidence="15" id="KW-1185">Reference proteome</keyword>
<feature type="chain" id="PRO_5040127316" description="Peptidase M14 domain-containing protein" evidence="12">
    <location>
        <begin position="22"/>
        <end position="392"/>
    </location>
</feature>
<dbReference type="AlphaFoldDB" id="A0A9P0FB99"/>
<dbReference type="Pfam" id="PF00246">
    <property type="entry name" value="Peptidase_M14"/>
    <property type="match status" value="1"/>
</dbReference>
<dbReference type="SUPFAM" id="SSF54897">
    <property type="entry name" value="Protease propeptides/inhibitors"/>
    <property type="match status" value="1"/>
</dbReference>
<dbReference type="FunFam" id="3.40.630.10:FF:000084">
    <property type="entry name" value="Carboxypeptidase B2"/>
    <property type="match status" value="1"/>
</dbReference>
<evidence type="ECO:0000256" key="4">
    <source>
        <dbReference type="ARBA" id="ARBA00022670"/>
    </source>
</evidence>
<dbReference type="EMBL" id="OV121132">
    <property type="protein sequence ID" value="CAH0546620.1"/>
    <property type="molecule type" value="Genomic_DNA"/>
</dbReference>
<comment type="cofactor">
    <cofactor evidence="1">
        <name>Zn(2+)</name>
        <dbReference type="ChEBI" id="CHEBI:29105"/>
    </cofactor>
</comment>
<dbReference type="GO" id="GO:0004181">
    <property type="term" value="F:metallocarboxypeptidase activity"/>
    <property type="evidence" value="ECO:0007669"/>
    <property type="project" value="InterPro"/>
</dbReference>
<dbReference type="Gene3D" id="3.30.70.340">
    <property type="entry name" value="Metallocarboxypeptidase-like"/>
    <property type="match status" value="1"/>
</dbReference>
<reference evidence="14" key="1">
    <citation type="submission" date="2021-12" db="EMBL/GenBank/DDBJ databases">
        <authorList>
            <person name="King R."/>
        </authorList>
    </citation>
    <scope>NUCLEOTIDE SEQUENCE</scope>
</reference>
<evidence type="ECO:0000256" key="6">
    <source>
        <dbReference type="ARBA" id="ARBA00022729"/>
    </source>
</evidence>